<dbReference type="EMBL" id="MN739120">
    <property type="protein sequence ID" value="QHS89806.1"/>
    <property type="molecule type" value="Genomic_DNA"/>
</dbReference>
<evidence type="ECO:0000256" key="1">
    <source>
        <dbReference type="SAM" id="Phobius"/>
    </source>
</evidence>
<protein>
    <submittedName>
        <fullName evidence="2">Uncharacterized protein</fullName>
    </submittedName>
</protein>
<keyword evidence="1" id="KW-0812">Transmembrane</keyword>
<feature type="transmembrane region" description="Helical" evidence="1">
    <location>
        <begin position="58"/>
        <end position="80"/>
    </location>
</feature>
<keyword evidence="1" id="KW-1133">Transmembrane helix</keyword>
<organism evidence="2">
    <name type="scientific">viral metagenome</name>
    <dbReference type="NCBI Taxonomy" id="1070528"/>
    <lineage>
        <taxon>unclassified sequences</taxon>
        <taxon>metagenomes</taxon>
        <taxon>organismal metagenomes</taxon>
    </lineage>
</organism>
<keyword evidence="1" id="KW-0472">Membrane</keyword>
<accession>A0A6C0BCF9</accession>
<evidence type="ECO:0000313" key="2">
    <source>
        <dbReference type="EMBL" id="QHS89806.1"/>
    </source>
</evidence>
<proteinExistence type="predicted"/>
<sequence length="136" mass="16121">MALLRKYSLQIDYNGRLFDLLSNLEKVKIALGKNNNYNKDIDNIINYIIPKFDFYSKFMSVFVGSIVLKNSTILNTSRYYWSKLQVDDPINIYSKSSMDIFYSILLIFVIIFIVMIVFSYLYNLRIDTYIVKLLDF</sequence>
<dbReference type="AlphaFoldDB" id="A0A6C0BCF9"/>
<feature type="transmembrane region" description="Helical" evidence="1">
    <location>
        <begin position="100"/>
        <end position="122"/>
    </location>
</feature>
<name>A0A6C0BCF9_9ZZZZ</name>
<reference evidence="2" key="1">
    <citation type="journal article" date="2020" name="Nature">
        <title>Giant virus diversity and host interactions through global metagenomics.</title>
        <authorList>
            <person name="Schulz F."/>
            <person name="Roux S."/>
            <person name="Paez-Espino D."/>
            <person name="Jungbluth S."/>
            <person name="Walsh D.A."/>
            <person name="Denef V.J."/>
            <person name="McMahon K.D."/>
            <person name="Konstantinidis K.T."/>
            <person name="Eloe-Fadrosh E.A."/>
            <person name="Kyrpides N.C."/>
            <person name="Woyke T."/>
        </authorList>
    </citation>
    <scope>NUCLEOTIDE SEQUENCE</scope>
    <source>
        <strain evidence="2">GVMAG-M-3300010160-4</strain>
    </source>
</reference>